<organism evidence="4 5">
    <name type="scientific">Phtheirospermum japonicum</name>
    <dbReference type="NCBI Taxonomy" id="374723"/>
    <lineage>
        <taxon>Eukaryota</taxon>
        <taxon>Viridiplantae</taxon>
        <taxon>Streptophyta</taxon>
        <taxon>Embryophyta</taxon>
        <taxon>Tracheophyta</taxon>
        <taxon>Spermatophyta</taxon>
        <taxon>Magnoliopsida</taxon>
        <taxon>eudicotyledons</taxon>
        <taxon>Gunneridae</taxon>
        <taxon>Pentapetalae</taxon>
        <taxon>asterids</taxon>
        <taxon>lamiids</taxon>
        <taxon>Lamiales</taxon>
        <taxon>Orobanchaceae</taxon>
        <taxon>Orobanchaceae incertae sedis</taxon>
        <taxon>Phtheirospermum</taxon>
    </lineage>
</organism>
<dbReference type="InterPro" id="IPR050872">
    <property type="entry name" value="PPR_P_subfamily"/>
</dbReference>
<feature type="repeat" description="PPR" evidence="3">
    <location>
        <begin position="471"/>
        <end position="505"/>
    </location>
</feature>
<evidence type="ECO:0000313" key="5">
    <source>
        <dbReference type="Proteomes" id="UP000653305"/>
    </source>
</evidence>
<evidence type="ECO:0000256" key="2">
    <source>
        <dbReference type="ARBA" id="ARBA00022737"/>
    </source>
</evidence>
<dbReference type="PANTHER" id="PTHR46128">
    <property type="entry name" value="MITOCHONDRIAL GROUP I INTRON SPLICING FACTOR CCM1"/>
    <property type="match status" value="1"/>
</dbReference>
<feature type="repeat" description="PPR" evidence="3">
    <location>
        <begin position="576"/>
        <end position="610"/>
    </location>
</feature>
<feature type="repeat" description="PPR" evidence="3">
    <location>
        <begin position="335"/>
        <end position="369"/>
    </location>
</feature>
<feature type="repeat" description="PPR" evidence="3">
    <location>
        <begin position="541"/>
        <end position="575"/>
    </location>
</feature>
<gene>
    <name evidence="4" type="ORF">PHJA_001064400</name>
</gene>
<dbReference type="Pfam" id="PF13041">
    <property type="entry name" value="PPR_2"/>
    <property type="match status" value="5"/>
</dbReference>
<protein>
    <submittedName>
        <fullName evidence="4">Pentatricopeptide repeat-containing protein at5g57250 mitochondrial</fullName>
    </submittedName>
</protein>
<feature type="repeat" description="PPR" evidence="3">
    <location>
        <begin position="200"/>
        <end position="234"/>
    </location>
</feature>
<accession>A0A830BNL9</accession>
<dbReference type="PANTHER" id="PTHR46128:SF211">
    <property type="entry name" value="PENTACOTRIPEPTIDE-REPEAT REGION OF PRORP DOMAIN-CONTAINING PROTEIN"/>
    <property type="match status" value="1"/>
</dbReference>
<feature type="repeat" description="PPR" evidence="3">
    <location>
        <begin position="506"/>
        <end position="540"/>
    </location>
</feature>
<dbReference type="InterPro" id="IPR002885">
    <property type="entry name" value="PPR_rpt"/>
</dbReference>
<keyword evidence="5" id="KW-1185">Reference proteome</keyword>
<evidence type="ECO:0000256" key="1">
    <source>
        <dbReference type="ARBA" id="ARBA00007626"/>
    </source>
</evidence>
<dbReference type="InterPro" id="IPR011990">
    <property type="entry name" value="TPR-like_helical_dom_sf"/>
</dbReference>
<comment type="caution">
    <text evidence="4">The sequence shown here is derived from an EMBL/GenBank/DDBJ whole genome shotgun (WGS) entry which is preliminary data.</text>
</comment>
<dbReference type="OrthoDB" id="185373at2759"/>
<dbReference type="AlphaFoldDB" id="A0A830BNL9"/>
<reference evidence="4" key="1">
    <citation type="submission" date="2020-07" db="EMBL/GenBank/DDBJ databases">
        <title>Ethylene signaling mediates host invasion by parasitic plants.</title>
        <authorList>
            <person name="Yoshida S."/>
        </authorList>
    </citation>
    <scope>NUCLEOTIDE SEQUENCE</scope>
    <source>
        <strain evidence="4">Okayama</strain>
    </source>
</reference>
<dbReference type="Pfam" id="PF12854">
    <property type="entry name" value="PPR_1"/>
    <property type="match status" value="1"/>
</dbReference>
<keyword evidence="2" id="KW-0677">Repeat</keyword>
<dbReference type="NCBIfam" id="TIGR00756">
    <property type="entry name" value="PPR"/>
    <property type="match status" value="10"/>
</dbReference>
<feature type="repeat" description="PPR" evidence="3">
    <location>
        <begin position="165"/>
        <end position="199"/>
    </location>
</feature>
<dbReference type="Gene3D" id="1.25.40.10">
    <property type="entry name" value="Tetratricopeptide repeat domain"/>
    <property type="match status" value="6"/>
</dbReference>
<evidence type="ECO:0000256" key="3">
    <source>
        <dbReference type="PROSITE-ProRule" id="PRU00708"/>
    </source>
</evidence>
<evidence type="ECO:0000313" key="4">
    <source>
        <dbReference type="EMBL" id="GFP89207.1"/>
    </source>
</evidence>
<proteinExistence type="inferred from homology"/>
<feature type="repeat" description="PPR" evidence="3">
    <location>
        <begin position="60"/>
        <end position="94"/>
    </location>
</feature>
<dbReference type="Proteomes" id="UP000653305">
    <property type="component" value="Unassembled WGS sequence"/>
</dbReference>
<sequence length="785" mass="88059">MGKMDRVIDLLELMSGDKFKYPFDNFVCSSVISGFLRIGEPELAVGFYENAVKSGLLRPNVVTCTTVVSAYCKLRNLDKVSDLVAWMENNELGFDVVFYSNWIYGCFSEGLVHEAFQKFRAMVDKKVELDNIAYTILIDGFSKDGNVEKAVGFLHKMRNDGLGPNLVTYTAIINGFCKKGKLDEAFAIFGMIKRLGIEADEFTYAILINGVCRRADFGIVHQLLDEMQQKGINPSVVTYNTVINGLSKAGKTSEADDFSKGVVGDVFTYSTLLQGYVKENNNMGILETKRRLEEAGLRVDIVLCNVLIKALLMVGLFEDAFGIYKGLPKMDLSANCVTYFTLIDGFCKAGRADEALEIFDEFQKYSNSSAACYYSILRTLLFEGKILLARLILTSFLKTYGAFHLRVCEIIINYLCLHDVKKALLFLSTMNGRKSSIAIPITVFKALINDNRVRDAYELVMGMENNFLDINVVHYSIVIDALCKTRQIKKALDLCASAKKKGINLNIVTYNTVINGLCMHGCLVEAFRLFDSLEKINLLPTEITYGTLIDALVKEGLLKDAKILFERMFVKNLQPGPHIYNSLIDGYCKSNLLEEAMEIFQDLEVRDFEPDGFTVSALINGYCKKGEMEGALKLFFEFKSRGFLPDFLGFVYLIRGLCAKGRMEESRSILREMLKIESVVDKLNTVKTEDELGSVGKMVLLLCERGCINEAVDVLNEVVSVLFSGERDYSRYALLNPSELEANAEIMPLVDRGSDFESFYHIVRSLCLKGELAEANRLAKLLTEL</sequence>
<dbReference type="Pfam" id="PF01535">
    <property type="entry name" value="PPR"/>
    <property type="match status" value="5"/>
</dbReference>
<name>A0A830BNL9_9LAMI</name>
<dbReference type="EMBL" id="BMAC01000182">
    <property type="protein sequence ID" value="GFP89207.1"/>
    <property type="molecule type" value="Genomic_DNA"/>
</dbReference>
<feature type="repeat" description="PPR" evidence="3">
    <location>
        <begin position="611"/>
        <end position="645"/>
    </location>
</feature>
<feature type="repeat" description="PPR" evidence="3">
    <location>
        <begin position="130"/>
        <end position="164"/>
    </location>
</feature>
<dbReference type="PROSITE" id="PS51375">
    <property type="entry name" value="PPR"/>
    <property type="match status" value="10"/>
</dbReference>
<comment type="similarity">
    <text evidence="1">Belongs to the PPR family. P subfamily.</text>
</comment>